<name>A0A0D3KFC5_EMIH1</name>
<evidence type="ECO:0000313" key="5">
    <source>
        <dbReference type="Proteomes" id="UP000013827"/>
    </source>
</evidence>
<dbReference type="GeneID" id="17279730"/>
<dbReference type="RefSeq" id="XP_005786889.1">
    <property type="nucleotide sequence ID" value="XM_005786832.1"/>
</dbReference>
<dbReference type="PANTHER" id="PTHR42834:SF1">
    <property type="entry name" value="ENDONUCLEASE_EXONUCLEASE_PHOSPHATASE FAMILY PROTEIN (AFU_ORTHOLOGUE AFUA_3G09210)"/>
    <property type="match status" value="1"/>
</dbReference>
<evidence type="ECO:0000256" key="1">
    <source>
        <dbReference type="SAM" id="MobiDB-lite"/>
    </source>
</evidence>
<protein>
    <recommendedName>
        <fullName evidence="6">LTD domain-containing protein</fullName>
    </recommendedName>
</protein>
<feature type="chain" id="PRO_5044246987" description="LTD domain-containing protein" evidence="3">
    <location>
        <begin position="18"/>
        <end position="651"/>
    </location>
</feature>
<dbReference type="EnsemblProtists" id="EOD34460">
    <property type="protein sequence ID" value="EOD34460"/>
    <property type="gene ID" value="EMIHUDRAFT_111295"/>
</dbReference>
<feature type="transmembrane region" description="Helical" evidence="2">
    <location>
        <begin position="607"/>
        <end position="629"/>
    </location>
</feature>
<dbReference type="PaxDb" id="2903-EOD34460"/>
<dbReference type="Proteomes" id="UP000013827">
    <property type="component" value="Unassembled WGS sequence"/>
</dbReference>
<evidence type="ECO:0000256" key="3">
    <source>
        <dbReference type="SAM" id="SignalP"/>
    </source>
</evidence>
<feature type="region of interest" description="Disordered" evidence="1">
    <location>
        <begin position="570"/>
        <end position="598"/>
    </location>
</feature>
<keyword evidence="3" id="KW-0732">Signal</keyword>
<feature type="compositionally biased region" description="Basic and acidic residues" evidence="1">
    <location>
        <begin position="577"/>
        <end position="589"/>
    </location>
</feature>
<evidence type="ECO:0000313" key="4">
    <source>
        <dbReference type="EnsemblProtists" id="EOD34460"/>
    </source>
</evidence>
<feature type="signal peptide" evidence="3">
    <location>
        <begin position="1"/>
        <end position="17"/>
    </location>
</feature>
<reference evidence="4" key="2">
    <citation type="submission" date="2024-10" db="UniProtKB">
        <authorList>
            <consortium name="EnsemblProtists"/>
        </authorList>
    </citation>
    <scope>IDENTIFICATION</scope>
</reference>
<reference evidence="5" key="1">
    <citation type="journal article" date="2013" name="Nature">
        <title>Pan genome of the phytoplankton Emiliania underpins its global distribution.</title>
        <authorList>
            <person name="Read B.A."/>
            <person name="Kegel J."/>
            <person name="Klute M.J."/>
            <person name="Kuo A."/>
            <person name="Lefebvre S.C."/>
            <person name="Maumus F."/>
            <person name="Mayer C."/>
            <person name="Miller J."/>
            <person name="Monier A."/>
            <person name="Salamov A."/>
            <person name="Young J."/>
            <person name="Aguilar M."/>
            <person name="Claverie J.M."/>
            <person name="Frickenhaus S."/>
            <person name="Gonzalez K."/>
            <person name="Herman E.K."/>
            <person name="Lin Y.C."/>
            <person name="Napier J."/>
            <person name="Ogata H."/>
            <person name="Sarno A.F."/>
            <person name="Shmutz J."/>
            <person name="Schroeder D."/>
            <person name="de Vargas C."/>
            <person name="Verret F."/>
            <person name="von Dassow P."/>
            <person name="Valentin K."/>
            <person name="Van de Peer Y."/>
            <person name="Wheeler G."/>
            <person name="Dacks J.B."/>
            <person name="Delwiche C.F."/>
            <person name="Dyhrman S.T."/>
            <person name="Glockner G."/>
            <person name="John U."/>
            <person name="Richards T."/>
            <person name="Worden A.Z."/>
            <person name="Zhang X."/>
            <person name="Grigoriev I.V."/>
            <person name="Allen A.E."/>
            <person name="Bidle K."/>
            <person name="Borodovsky M."/>
            <person name="Bowler C."/>
            <person name="Brownlee C."/>
            <person name="Cock J.M."/>
            <person name="Elias M."/>
            <person name="Gladyshev V.N."/>
            <person name="Groth M."/>
            <person name="Guda C."/>
            <person name="Hadaegh A."/>
            <person name="Iglesias-Rodriguez M.D."/>
            <person name="Jenkins J."/>
            <person name="Jones B.M."/>
            <person name="Lawson T."/>
            <person name="Leese F."/>
            <person name="Lindquist E."/>
            <person name="Lobanov A."/>
            <person name="Lomsadze A."/>
            <person name="Malik S.B."/>
            <person name="Marsh M.E."/>
            <person name="Mackinder L."/>
            <person name="Mock T."/>
            <person name="Mueller-Roeber B."/>
            <person name="Pagarete A."/>
            <person name="Parker M."/>
            <person name="Probert I."/>
            <person name="Quesneville H."/>
            <person name="Raines C."/>
            <person name="Rensing S.A."/>
            <person name="Riano-Pachon D.M."/>
            <person name="Richier S."/>
            <person name="Rokitta S."/>
            <person name="Shiraiwa Y."/>
            <person name="Soanes D.M."/>
            <person name="van der Giezen M."/>
            <person name="Wahlund T.M."/>
            <person name="Williams B."/>
            <person name="Wilson W."/>
            <person name="Wolfe G."/>
            <person name="Wurch L.L."/>
        </authorList>
    </citation>
    <scope>NUCLEOTIDE SEQUENCE</scope>
</reference>
<keyword evidence="2" id="KW-0472">Membrane</keyword>
<keyword evidence="5" id="KW-1185">Reference proteome</keyword>
<accession>A0A0D3KFC5</accession>
<dbReference type="CDD" id="cd04486">
    <property type="entry name" value="YhcR_OBF_like"/>
    <property type="match status" value="1"/>
</dbReference>
<keyword evidence="2" id="KW-1133">Transmembrane helix</keyword>
<dbReference type="eggNOG" id="ENOG502T1ZX">
    <property type="taxonomic scope" value="Eukaryota"/>
</dbReference>
<evidence type="ECO:0000256" key="2">
    <source>
        <dbReference type="SAM" id="Phobius"/>
    </source>
</evidence>
<keyword evidence="2" id="KW-0812">Transmembrane</keyword>
<evidence type="ECO:0008006" key="6">
    <source>
        <dbReference type="Google" id="ProtNLM"/>
    </source>
</evidence>
<dbReference type="KEGG" id="ehx:EMIHUDRAFT_111295"/>
<dbReference type="PANTHER" id="PTHR42834">
    <property type="entry name" value="ENDONUCLEASE/EXONUCLEASE/PHOSPHATASE FAMILY PROTEIN (AFU_ORTHOLOGUE AFUA_3G09210)"/>
    <property type="match status" value="1"/>
</dbReference>
<proteinExistence type="predicted"/>
<dbReference type="AlphaFoldDB" id="A0A0D3KFC5"/>
<dbReference type="HOGENOM" id="CLU_421188_0_0_1"/>
<organism evidence="4 5">
    <name type="scientific">Emiliania huxleyi (strain CCMP1516)</name>
    <dbReference type="NCBI Taxonomy" id="280463"/>
    <lineage>
        <taxon>Eukaryota</taxon>
        <taxon>Haptista</taxon>
        <taxon>Haptophyta</taxon>
        <taxon>Prymnesiophyceae</taxon>
        <taxon>Isochrysidales</taxon>
        <taxon>Noelaerhabdaceae</taxon>
        <taxon>Emiliania</taxon>
    </lineage>
</organism>
<sequence length="651" mass="67491">MALKALLVVAASAPNMAQTLFFSEYAEGSSHNKFLEIFNPTNVQVSLDGYAYPSVANAPATEGVHEFWNAFDSGASVPAGGVYVICHGSADDSIKALCDEEHTYLSNGNDGYCLVQGTESNYTFIDCVGDFYGDPGSGWDVCGVSAATKDNTLVRKSTVTTGNGGDWTASAGTNEVDCEWLVEPKDTWNFLGSHAMGVASPLPPLPPSLPPSMPPPSTPPPVAMPTTLFAINTNHSGSDGACYHSAREGEFVRVEGYVTGVSYDGFYMQDEVAAALYAGVWVYTGSGSSYLTNLTAGDKVGVEALVNEYYSLTELLVADTPAALVELLSTGHTPLPLATTTGAIGEGCTESGEAHEGLLVTVSGGVQLLSEANNYGEITIDDGSGPTQLEDSMLRTEAHLQSILGATSLTGQSVSSVTGVIKYAFSSFEIHPRDESDIVLVSPPPPLPPPPPTPPLAPLPPGGEYTPAVVFTTTLDGDMTTFDSAAYAANLAELVGVSPDSITLEISSVRRARALAAFTVTATVITASTAIADTIQITLAALSPEEASTALGVTVTAVEEPVVSSVVVIASPPPPTEPERTQEDAGKELTDDDDNNVDEGGLNGGTIAAIVVACVLALVIGIAIGAMIFKRRKGKKASLGTAVPVEMVVHE</sequence>